<dbReference type="InterPro" id="IPR050694">
    <property type="entry name" value="LRRC14/PRAME"/>
</dbReference>
<keyword evidence="2" id="KW-0677">Repeat</keyword>
<accession>A0ABM0LT72</accession>
<keyword evidence="3" id="KW-1185">Reference proteome</keyword>
<evidence type="ECO:0000256" key="1">
    <source>
        <dbReference type="ARBA" id="ARBA00022614"/>
    </source>
</evidence>
<reference evidence="4" key="1">
    <citation type="submission" date="2025-08" db="UniProtKB">
        <authorList>
            <consortium name="RefSeq"/>
        </authorList>
    </citation>
    <scope>IDENTIFICATION</scope>
</reference>
<dbReference type="Proteomes" id="UP000694915">
    <property type="component" value="Unplaced"/>
</dbReference>
<sequence length="286" mass="33788">MSFKSPLTLQELAENSLLRNKTVAISNLDNMPSVFFPSLFKKACIKKKSSIVKAMVQAWPFPCLPLGAMIKRNDSYRRILEIILFGLDSMLCQKVPHRRCRLQVLDLRIMPWNMWDLWSVFKAPDCCENQAALGLSEMEVKPQVKVVIDLVLKERPLKSLEYFIIAWVAWRQRLCLCCNKLEVWSMATCYHKDVLETLDLNSVQELRLYYMNDLTCLLNFSPYLGRMRYLRSLLFSCFWLLAYITPVEKQLFITHFASQFLKLKHLQCLHLHHVFFPEDHLEELFW</sequence>
<dbReference type="RefSeq" id="XP_005372355.1">
    <property type="nucleotide sequence ID" value="XM_005372298.2"/>
</dbReference>
<evidence type="ECO:0000313" key="4">
    <source>
        <dbReference type="RefSeq" id="XP_005372355.1"/>
    </source>
</evidence>
<dbReference type="PANTHER" id="PTHR14224:SF6">
    <property type="entry name" value="PREFERENTIALLY EXPRESSED ANTIGEN IN MELANOMA-LIKE PROTEIN 1"/>
    <property type="match status" value="1"/>
</dbReference>
<name>A0ABM0LT72_MICOH</name>
<protein>
    <submittedName>
        <fullName evidence="4">Preferentially expressed antigen in melanoma-like protein 1</fullName>
    </submittedName>
</protein>
<dbReference type="GeneID" id="101995847"/>
<keyword evidence="1" id="KW-0433">Leucine-rich repeat</keyword>
<evidence type="ECO:0000313" key="3">
    <source>
        <dbReference type="Proteomes" id="UP000694915"/>
    </source>
</evidence>
<dbReference type="PANTHER" id="PTHR14224">
    <property type="entry name" value="SIMILAR TO PREFERENTIALLY EXPRESSED ANTIGEN IN MELANOMA-LIKE 3"/>
    <property type="match status" value="1"/>
</dbReference>
<proteinExistence type="predicted"/>
<gene>
    <name evidence="4" type="primary">LOC101995847</name>
</gene>
<organism evidence="3 4">
    <name type="scientific">Microtus ochrogaster</name>
    <name type="common">Prairie vole</name>
    <dbReference type="NCBI Taxonomy" id="79684"/>
    <lineage>
        <taxon>Eukaryota</taxon>
        <taxon>Metazoa</taxon>
        <taxon>Chordata</taxon>
        <taxon>Craniata</taxon>
        <taxon>Vertebrata</taxon>
        <taxon>Euteleostomi</taxon>
        <taxon>Mammalia</taxon>
        <taxon>Eutheria</taxon>
        <taxon>Euarchontoglires</taxon>
        <taxon>Glires</taxon>
        <taxon>Rodentia</taxon>
        <taxon>Myomorpha</taxon>
        <taxon>Muroidea</taxon>
        <taxon>Cricetidae</taxon>
        <taxon>Arvicolinae</taxon>
        <taxon>Microtus</taxon>
    </lineage>
</organism>
<evidence type="ECO:0000256" key="2">
    <source>
        <dbReference type="ARBA" id="ARBA00022737"/>
    </source>
</evidence>